<dbReference type="PROSITE" id="PS50181">
    <property type="entry name" value="FBOX"/>
    <property type="match status" value="1"/>
</dbReference>
<dbReference type="EMBL" id="CACRSJ010000105">
    <property type="protein sequence ID" value="VYS51811.1"/>
    <property type="molecule type" value="Genomic_DNA"/>
</dbReference>
<dbReference type="InterPro" id="IPR001810">
    <property type="entry name" value="F-box_dom"/>
</dbReference>
<evidence type="ECO:0000313" key="3">
    <source>
        <dbReference type="EMBL" id="VYS51811.1"/>
    </source>
</evidence>
<evidence type="ECO:0000313" key="2">
    <source>
        <dbReference type="EMBL" id="CAD5317921.1"/>
    </source>
</evidence>
<evidence type="ECO:0000259" key="1">
    <source>
        <dbReference type="PROSITE" id="PS50181"/>
    </source>
</evidence>
<gene>
    <name evidence="3" type="ORF">AN1_LOCUS7278</name>
    <name evidence="2" type="ORF">AT9943_LOCUS6174</name>
</gene>
<dbReference type="EMBL" id="LR881467">
    <property type="protein sequence ID" value="CAD5317921.1"/>
    <property type="molecule type" value="Genomic_DNA"/>
</dbReference>
<protein>
    <submittedName>
        <fullName evidence="2">(thale cress) hypothetical protein</fullName>
    </submittedName>
</protein>
<dbReference type="PANTHER" id="PTHR32278">
    <property type="entry name" value="F-BOX DOMAIN-CONTAINING PROTEIN"/>
    <property type="match status" value="1"/>
</dbReference>
<dbReference type="PANTHER" id="PTHR32278:SF57">
    <property type="entry name" value="F-BOX PROTEIN PP2-B2-RELATED"/>
    <property type="match status" value="1"/>
</dbReference>
<dbReference type="ExpressionAtlas" id="A0A654F247">
    <property type="expression patterns" value="baseline and differential"/>
</dbReference>
<reference evidence="3 4" key="1">
    <citation type="submission" date="2019-11" db="EMBL/GenBank/DDBJ databases">
        <authorList>
            <person name="Jiao W.-B."/>
            <person name="Schneeberger K."/>
        </authorList>
    </citation>
    <scope>NUCLEOTIDE SEQUENCE [LARGE SCALE GENOMIC DNA]</scope>
    <source>
        <strain evidence="4">cv. An-1</strain>
    </source>
</reference>
<evidence type="ECO:0000313" key="5">
    <source>
        <dbReference type="Proteomes" id="UP000516314"/>
    </source>
</evidence>
<evidence type="ECO:0000313" key="4">
    <source>
        <dbReference type="Proteomes" id="UP000426265"/>
    </source>
</evidence>
<dbReference type="Pfam" id="PF14299">
    <property type="entry name" value="PP2"/>
    <property type="match status" value="1"/>
</dbReference>
<dbReference type="InterPro" id="IPR036047">
    <property type="entry name" value="F-box-like_dom_sf"/>
</dbReference>
<dbReference type="Gene3D" id="1.20.1280.50">
    <property type="match status" value="1"/>
</dbReference>
<accession>A0A654F247</accession>
<dbReference type="CDD" id="cd22162">
    <property type="entry name" value="F-box_AtSKIP3-like"/>
    <property type="match status" value="1"/>
</dbReference>
<proteinExistence type="predicted"/>
<dbReference type="FunFam" id="1.20.1280.50:FF:000112">
    <property type="entry name" value="F-box protein PP2-B1"/>
    <property type="match status" value="1"/>
</dbReference>
<dbReference type="InterPro" id="IPR025886">
    <property type="entry name" value="PP2-like"/>
</dbReference>
<dbReference type="SUPFAM" id="SSF81383">
    <property type="entry name" value="F-box domain"/>
    <property type="match status" value="1"/>
</dbReference>
<dbReference type="Proteomes" id="UP000516314">
    <property type="component" value="Chromosome 2"/>
</dbReference>
<dbReference type="Proteomes" id="UP000426265">
    <property type="component" value="Unassembled WGS sequence"/>
</dbReference>
<organism evidence="3 4">
    <name type="scientific">Arabidopsis thaliana</name>
    <name type="common">Mouse-ear cress</name>
    <dbReference type="NCBI Taxonomy" id="3702"/>
    <lineage>
        <taxon>Eukaryota</taxon>
        <taxon>Viridiplantae</taxon>
        <taxon>Streptophyta</taxon>
        <taxon>Embryophyta</taxon>
        <taxon>Tracheophyta</taxon>
        <taxon>Spermatophyta</taxon>
        <taxon>Magnoliopsida</taxon>
        <taxon>eudicotyledons</taxon>
        <taxon>Gunneridae</taxon>
        <taxon>Pentapetalae</taxon>
        <taxon>rosids</taxon>
        <taxon>malvids</taxon>
        <taxon>Brassicales</taxon>
        <taxon>Brassicaceae</taxon>
        <taxon>Camelineae</taxon>
        <taxon>Arabidopsis</taxon>
    </lineage>
</organism>
<dbReference type="SMART" id="SM00256">
    <property type="entry name" value="FBOX"/>
    <property type="match status" value="1"/>
</dbReference>
<dbReference type="Pfam" id="PF00646">
    <property type="entry name" value="F-box"/>
    <property type="match status" value="1"/>
</dbReference>
<feature type="domain" description="F-box" evidence="1">
    <location>
        <begin position="10"/>
        <end position="56"/>
    </location>
</feature>
<sequence>MAQREIIPRPSPFDGLPENCISNIISFTNPRDACFAASVSKAFESAVQSDSVWEKFLPLDYSSLIPQSRVFLSKKELCFSLCRDPLLIEDGKKSFWLDKTSGEKCIMLSPKGMVISWVNSPQFWRWTSISEARFEEVPELLYDCLFEVCGRLSTKYLSPRTRYSVYIVFKTNDLYPGVTLEPFPRFVRYVGPTDLKYEREYVTRPEKREDKWMEAELGEFFNETSCGDVEVSVIDENSYWKSGLVIQGIEFRPTKKHVN</sequence>
<name>A0A654F247_ARATH</name>
<dbReference type="AlphaFoldDB" id="A0A654F247"/>
<reference evidence="2 5" key="2">
    <citation type="submission" date="2020-09" db="EMBL/GenBank/DDBJ databases">
        <authorList>
            <person name="Ashkenazy H."/>
        </authorList>
    </citation>
    <scope>NUCLEOTIDE SEQUENCE [LARGE SCALE GENOMIC DNA]</scope>
    <source>
        <strain evidence="5">cv. Cdm-0</strain>
    </source>
</reference>